<dbReference type="GO" id="GO:0006223">
    <property type="term" value="P:uracil salvage"/>
    <property type="evidence" value="ECO:0007669"/>
    <property type="project" value="InterPro"/>
</dbReference>
<evidence type="ECO:0000256" key="3">
    <source>
        <dbReference type="ARBA" id="ARBA00009516"/>
    </source>
</evidence>
<evidence type="ECO:0000256" key="5">
    <source>
        <dbReference type="ARBA" id="ARBA00022533"/>
    </source>
</evidence>
<dbReference type="AlphaFoldDB" id="A0A075HVL0"/>
<dbReference type="NCBIfam" id="TIGR01091">
    <property type="entry name" value="upp"/>
    <property type="match status" value="1"/>
</dbReference>
<comment type="similarity">
    <text evidence="3">Belongs to the UPRTase family.</text>
</comment>
<dbReference type="NCBIfam" id="NF001097">
    <property type="entry name" value="PRK00129.1"/>
    <property type="match status" value="1"/>
</dbReference>
<dbReference type="Pfam" id="PF14681">
    <property type="entry name" value="UPRTase"/>
    <property type="match status" value="1"/>
</dbReference>
<dbReference type="FunFam" id="3.40.50.2020:FF:000003">
    <property type="entry name" value="Uracil phosphoribosyltransferase"/>
    <property type="match status" value="1"/>
</dbReference>
<dbReference type="SUPFAM" id="SSF53271">
    <property type="entry name" value="PRTase-like"/>
    <property type="match status" value="1"/>
</dbReference>
<comment type="cofactor">
    <cofactor evidence="1">
        <name>Mg(2+)</name>
        <dbReference type="ChEBI" id="CHEBI:18420"/>
    </cofactor>
</comment>
<feature type="domain" description="Phosphoribosyltransferase" evidence="11">
    <location>
        <begin position="11"/>
        <end position="212"/>
    </location>
</feature>
<keyword evidence="9" id="KW-0342">GTP-binding</keyword>
<dbReference type="EC" id="2.4.2.9" evidence="4 10"/>
<dbReference type="InterPro" id="IPR000836">
    <property type="entry name" value="PRTase_dom"/>
</dbReference>
<evidence type="ECO:0000256" key="8">
    <source>
        <dbReference type="ARBA" id="ARBA00022741"/>
    </source>
</evidence>
<keyword evidence="6 12" id="KW-0328">Glycosyltransferase</keyword>
<comment type="pathway">
    <text evidence="2">Pyrimidine metabolism; UMP biosynthesis via salvage pathway; UMP from uracil: step 1/1.</text>
</comment>
<dbReference type="Gene3D" id="3.40.50.2020">
    <property type="match status" value="1"/>
</dbReference>
<keyword evidence="8" id="KW-0547">Nucleotide-binding</keyword>
<dbReference type="GO" id="GO:0005737">
    <property type="term" value="C:cytoplasm"/>
    <property type="evidence" value="ECO:0007669"/>
    <property type="project" value="UniProtKB-ARBA"/>
</dbReference>
<dbReference type="GO" id="GO:0005525">
    <property type="term" value="F:GTP binding"/>
    <property type="evidence" value="ECO:0007669"/>
    <property type="project" value="UniProtKB-KW"/>
</dbReference>
<gene>
    <name evidence="12" type="primary">UPRT</name>
    <name evidence="12" type="synonym">upp</name>
</gene>
<protein>
    <recommendedName>
        <fullName evidence="4 10">Uracil phosphoribosyltransferase</fullName>
        <ecNumber evidence="4 10">2.4.2.9</ecNumber>
    </recommendedName>
</protein>
<keyword evidence="7 12" id="KW-0808">Transferase</keyword>
<evidence type="ECO:0000259" key="11">
    <source>
        <dbReference type="Pfam" id="PF14681"/>
    </source>
</evidence>
<evidence type="ECO:0000256" key="4">
    <source>
        <dbReference type="ARBA" id="ARBA00011894"/>
    </source>
</evidence>
<dbReference type="PANTHER" id="PTHR32315:SF4">
    <property type="entry name" value="URACIL PHOSPHORIBOSYLTRANSFERASE, CHLOROPLASTIC"/>
    <property type="match status" value="1"/>
</dbReference>
<dbReference type="EMBL" id="KF901111">
    <property type="protein sequence ID" value="AIF18492.1"/>
    <property type="molecule type" value="Genomic_DNA"/>
</dbReference>
<evidence type="ECO:0000313" key="12">
    <source>
        <dbReference type="EMBL" id="AIF18492.1"/>
    </source>
</evidence>
<accession>A0A075HVL0</accession>
<dbReference type="GO" id="GO:0004845">
    <property type="term" value="F:uracil phosphoribosyltransferase activity"/>
    <property type="evidence" value="ECO:0007669"/>
    <property type="project" value="UniProtKB-UniRule"/>
</dbReference>
<dbReference type="PANTHER" id="PTHR32315">
    <property type="entry name" value="ADENINE PHOSPHORIBOSYLTRANSFERASE"/>
    <property type="match status" value="1"/>
</dbReference>
<evidence type="ECO:0000256" key="10">
    <source>
        <dbReference type="NCBIfam" id="TIGR01091"/>
    </source>
</evidence>
<dbReference type="UniPathway" id="UPA00574">
    <property type="reaction ID" value="UER00636"/>
</dbReference>
<dbReference type="InterPro" id="IPR050054">
    <property type="entry name" value="UPRTase/APRTase"/>
</dbReference>
<proteinExistence type="inferred from homology"/>
<evidence type="ECO:0000256" key="7">
    <source>
        <dbReference type="ARBA" id="ARBA00022679"/>
    </source>
</evidence>
<organism evidence="12">
    <name type="scientific">uncultured marine group II/III euryarchaeote KM3_83_B05</name>
    <dbReference type="NCBI Taxonomy" id="1456520"/>
    <lineage>
        <taxon>Archaea</taxon>
        <taxon>Methanobacteriati</taxon>
        <taxon>Methanobacteriota</taxon>
        <taxon>environmental samples</taxon>
    </lineage>
</organism>
<name>A0A075HVL0_9EURY</name>
<evidence type="ECO:0000256" key="2">
    <source>
        <dbReference type="ARBA" id="ARBA00005180"/>
    </source>
</evidence>
<evidence type="ECO:0000256" key="1">
    <source>
        <dbReference type="ARBA" id="ARBA00001946"/>
    </source>
</evidence>
<sequence>MVNESDSMVVVPEHALIAHKLTRLRDRETSSVLFRNLAREITQILMSEATRDLSTTKDERETPLTSFSGESIAPRIGIVPILRAGLGMSDTAHEMLPMARVLHVGLFRDEETLEPVYYYDKLPTPPNVDLALVVDPMLATGGSAIAAISRLKETGISDIRFIGLIAAPEGIAALRAAHADVKIWMAAIDERLNSQGYIVPGLGDAGDRIMDT</sequence>
<dbReference type="GO" id="GO:0044206">
    <property type="term" value="P:UMP salvage"/>
    <property type="evidence" value="ECO:0007669"/>
    <property type="project" value="UniProtKB-UniPathway"/>
</dbReference>
<dbReference type="InterPro" id="IPR029057">
    <property type="entry name" value="PRTase-like"/>
</dbReference>
<evidence type="ECO:0000256" key="9">
    <source>
        <dbReference type="ARBA" id="ARBA00023134"/>
    </source>
</evidence>
<dbReference type="CDD" id="cd06223">
    <property type="entry name" value="PRTases_typeI"/>
    <property type="match status" value="1"/>
</dbReference>
<dbReference type="InterPro" id="IPR005765">
    <property type="entry name" value="UPRT"/>
</dbReference>
<reference evidence="12" key="1">
    <citation type="journal article" date="2014" name="Genome Biol. Evol.">
        <title>Pangenome evidence for extensive interdomain horizontal transfer affecting lineage core and shell genes in uncultured planktonic thaumarchaeota and euryarchaeota.</title>
        <authorList>
            <person name="Deschamps P."/>
            <person name="Zivanovic Y."/>
            <person name="Moreira D."/>
            <person name="Rodriguez-Valera F."/>
            <person name="Lopez-Garcia P."/>
        </authorList>
    </citation>
    <scope>NUCLEOTIDE SEQUENCE</scope>
</reference>
<evidence type="ECO:0000256" key="6">
    <source>
        <dbReference type="ARBA" id="ARBA00022676"/>
    </source>
</evidence>
<keyword evidence="5" id="KW-0021">Allosteric enzyme</keyword>